<dbReference type="Pfam" id="PF01510">
    <property type="entry name" value="Amidase_2"/>
    <property type="match status" value="1"/>
</dbReference>
<evidence type="ECO:0000313" key="2">
    <source>
        <dbReference type="EMBL" id="NVK78471.1"/>
    </source>
</evidence>
<dbReference type="RefSeq" id="WP_171080626.1">
    <property type="nucleotide sequence ID" value="NZ_BNBU01000005.1"/>
</dbReference>
<keyword evidence="3" id="KW-1185">Reference proteome</keyword>
<organism evidence="2 3">
    <name type="scientific">Streptomyces morookaense</name>
    <name type="common">Streptoverticillium morookaense</name>
    <dbReference type="NCBI Taxonomy" id="1970"/>
    <lineage>
        <taxon>Bacteria</taxon>
        <taxon>Bacillati</taxon>
        <taxon>Actinomycetota</taxon>
        <taxon>Actinomycetes</taxon>
        <taxon>Kitasatosporales</taxon>
        <taxon>Streptomycetaceae</taxon>
        <taxon>Streptomyces</taxon>
    </lineage>
</organism>
<dbReference type="EMBL" id="JABBXF010000025">
    <property type="protein sequence ID" value="NVK78471.1"/>
    <property type="molecule type" value="Genomic_DNA"/>
</dbReference>
<evidence type="ECO:0000259" key="1">
    <source>
        <dbReference type="Pfam" id="PF01510"/>
    </source>
</evidence>
<sequence length="166" mass="18157">MARMPGAAWRPVRNHSQGGVVEHRGLVLHVQLGDNSPYDWFNIEKSQASSDFWVSKHGVIEQFVETGTDRAWAQGKGNAYYASVETEGYPTEPLTDAQVEGVAKVYAWGRETFGWPLQVVDSTTEKGFTYHGAGGVAWCNHPDCPGALRKAQRPRIIALAGELTGG</sequence>
<accession>A0A7Y7B3Q4</accession>
<dbReference type="Gene3D" id="3.40.80.10">
    <property type="entry name" value="Peptidoglycan recognition protein-like"/>
    <property type="match status" value="1"/>
</dbReference>
<dbReference type="GO" id="GO:0008745">
    <property type="term" value="F:N-acetylmuramoyl-L-alanine amidase activity"/>
    <property type="evidence" value="ECO:0007669"/>
    <property type="project" value="InterPro"/>
</dbReference>
<reference evidence="2 3" key="1">
    <citation type="submission" date="2020-04" db="EMBL/GenBank/DDBJ databases">
        <title>Draft Genome Sequence of Streptomyces morookaense DSM 40503, an 8-azaguanine-producing strain.</title>
        <authorList>
            <person name="Qi J."/>
            <person name="Gao J.-M."/>
        </authorList>
    </citation>
    <scope>NUCLEOTIDE SEQUENCE [LARGE SCALE GENOMIC DNA]</scope>
    <source>
        <strain evidence="2 3">DSM 40503</strain>
    </source>
</reference>
<name>A0A7Y7B3Q4_STRMO</name>
<gene>
    <name evidence="2" type="ORF">HG542_12425</name>
</gene>
<dbReference type="AlphaFoldDB" id="A0A7Y7B3Q4"/>
<feature type="domain" description="N-acetylmuramoyl-L-alanine amidase" evidence="1">
    <location>
        <begin position="24"/>
        <end position="146"/>
    </location>
</feature>
<protein>
    <submittedName>
        <fullName evidence="2">N-acetylmuramoyl-L-alanine amidase</fullName>
    </submittedName>
</protein>
<dbReference type="SUPFAM" id="SSF55846">
    <property type="entry name" value="N-acetylmuramoyl-L-alanine amidase-like"/>
    <property type="match status" value="1"/>
</dbReference>
<dbReference type="Proteomes" id="UP000587462">
    <property type="component" value="Unassembled WGS sequence"/>
</dbReference>
<proteinExistence type="predicted"/>
<dbReference type="GO" id="GO:0009253">
    <property type="term" value="P:peptidoglycan catabolic process"/>
    <property type="evidence" value="ECO:0007669"/>
    <property type="project" value="InterPro"/>
</dbReference>
<comment type="caution">
    <text evidence="2">The sequence shown here is derived from an EMBL/GenBank/DDBJ whole genome shotgun (WGS) entry which is preliminary data.</text>
</comment>
<evidence type="ECO:0000313" key="3">
    <source>
        <dbReference type="Proteomes" id="UP000587462"/>
    </source>
</evidence>
<dbReference type="InterPro" id="IPR036505">
    <property type="entry name" value="Amidase/PGRP_sf"/>
</dbReference>
<dbReference type="InterPro" id="IPR002502">
    <property type="entry name" value="Amidase_domain"/>
</dbReference>